<feature type="transmembrane region" description="Helical" evidence="1">
    <location>
        <begin position="7"/>
        <end position="28"/>
    </location>
</feature>
<evidence type="ECO:0000256" key="1">
    <source>
        <dbReference type="SAM" id="Phobius"/>
    </source>
</evidence>
<evidence type="ECO:0000313" key="3">
    <source>
        <dbReference type="Proteomes" id="UP000231673"/>
    </source>
</evidence>
<evidence type="ECO:0000313" key="2">
    <source>
        <dbReference type="EMBL" id="PIW74902.1"/>
    </source>
</evidence>
<gene>
    <name evidence="2" type="ORF">CO003_00110</name>
</gene>
<dbReference type="EMBL" id="PFGW01000003">
    <property type="protein sequence ID" value="PIW74902.1"/>
    <property type="molecule type" value="Genomic_DNA"/>
</dbReference>
<feature type="transmembrane region" description="Helical" evidence="1">
    <location>
        <begin position="82"/>
        <end position="100"/>
    </location>
</feature>
<organism evidence="2 3">
    <name type="scientific">Candidatus Portnoybacteria bacterium CG_4_8_14_3_um_filter_44_15</name>
    <dbReference type="NCBI Taxonomy" id="1974803"/>
    <lineage>
        <taxon>Bacteria</taxon>
        <taxon>Candidatus Portnoyibacteriota</taxon>
    </lineage>
</organism>
<sequence>MNLSGYLAGLVLVVFLAIACLTAILVYFSPQTSSAGVFSLFYLALLISAAGIFTLIGFFIRQISRKKRIPLSQGQVVRNLEVSFRQGFLLSIILVSVLILQSQRLLYWWDLAALVGLVGLAEWWLMKRQ</sequence>
<accession>A0A2M7IEE7</accession>
<comment type="caution">
    <text evidence="2">The sequence shown here is derived from an EMBL/GenBank/DDBJ whole genome shotgun (WGS) entry which is preliminary data.</text>
</comment>
<protein>
    <recommendedName>
        <fullName evidence="4">DUF2178 domain-containing protein</fullName>
    </recommendedName>
</protein>
<feature type="transmembrane region" description="Helical" evidence="1">
    <location>
        <begin position="40"/>
        <end position="61"/>
    </location>
</feature>
<evidence type="ECO:0008006" key="4">
    <source>
        <dbReference type="Google" id="ProtNLM"/>
    </source>
</evidence>
<dbReference type="AlphaFoldDB" id="A0A2M7IEE7"/>
<keyword evidence="1" id="KW-0472">Membrane</keyword>
<dbReference type="Proteomes" id="UP000231673">
    <property type="component" value="Unassembled WGS sequence"/>
</dbReference>
<keyword evidence="1" id="KW-1133">Transmembrane helix</keyword>
<name>A0A2M7IEE7_9BACT</name>
<feature type="transmembrane region" description="Helical" evidence="1">
    <location>
        <begin position="106"/>
        <end position="125"/>
    </location>
</feature>
<keyword evidence="1" id="KW-0812">Transmembrane</keyword>
<proteinExistence type="predicted"/>
<reference evidence="3" key="1">
    <citation type="submission" date="2017-09" db="EMBL/GenBank/DDBJ databases">
        <title>Depth-based differentiation of microbial function through sediment-hosted aquifers and enrichment of novel symbionts in the deep terrestrial subsurface.</title>
        <authorList>
            <person name="Probst A.J."/>
            <person name="Ladd B."/>
            <person name="Jarett J.K."/>
            <person name="Geller-Mcgrath D.E."/>
            <person name="Sieber C.M.K."/>
            <person name="Emerson J.B."/>
            <person name="Anantharaman K."/>
            <person name="Thomas B.C."/>
            <person name="Malmstrom R."/>
            <person name="Stieglmeier M."/>
            <person name="Klingl A."/>
            <person name="Woyke T."/>
            <person name="Ryan C.M."/>
            <person name="Banfield J.F."/>
        </authorList>
    </citation>
    <scope>NUCLEOTIDE SEQUENCE [LARGE SCALE GENOMIC DNA]</scope>
</reference>